<dbReference type="Proteomes" id="UP000007350">
    <property type="component" value="Unassembled WGS sequence"/>
</dbReference>
<comment type="caution">
    <text evidence="2">The sequence shown here is derived from an EMBL/GenBank/DDBJ whole genome shotgun (WGS) entry which is preliminary data.</text>
</comment>
<feature type="compositionally biased region" description="Gly residues" evidence="1">
    <location>
        <begin position="154"/>
        <end position="170"/>
    </location>
</feature>
<evidence type="ECO:0000256" key="1">
    <source>
        <dbReference type="SAM" id="MobiDB-lite"/>
    </source>
</evidence>
<sequence>MPPSTSLKACERAVNPSVRECAAALEENSLEDNNRYDSHTSSIYGEESVSPPPVSHTLLRGTRLLGSPLGQKERNNSNSLLYSNKNEDACRKTTEYSSADSGDFQREIEDRFKRAEDTARRNAAELRNSQKQQKKNNNNNRKASKVNLSRCYGGDRGAGGGSGGGGGVDGSAGRKSKGCKC</sequence>
<organism evidence="2 3">
    <name type="scientific">Trypanosoma cruzi marinkellei</name>
    <dbReference type="NCBI Taxonomy" id="85056"/>
    <lineage>
        <taxon>Eukaryota</taxon>
        <taxon>Discoba</taxon>
        <taxon>Euglenozoa</taxon>
        <taxon>Kinetoplastea</taxon>
        <taxon>Metakinetoplastina</taxon>
        <taxon>Trypanosomatida</taxon>
        <taxon>Trypanosomatidae</taxon>
        <taxon>Trypanosoma</taxon>
        <taxon>Schizotrypanum</taxon>
    </lineage>
</organism>
<proteinExistence type="predicted"/>
<gene>
    <name evidence="2" type="ORF">MOQ_007911</name>
</gene>
<evidence type="ECO:0000313" key="3">
    <source>
        <dbReference type="Proteomes" id="UP000007350"/>
    </source>
</evidence>
<dbReference type="AlphaFoldDB" id="K2NHA0"/>
<accession>K2NHA0</accession>
<feature type="region of interest" description="Disordered" evidence="1">
    <location>
        <begin position="26"/>
        <end position="105"/>
    </location>
</feature>
<dbReference type="OrthoDB" id="28034at2759"/>
<dbReference type="EMBL" id="AHKC01015943">
    <property type="protein sequence ID" value="EKF28342.1"/>
    <property type="molecule type" value="Genomic_DNA"/>
</dbReference>
<feature type="region of interest" description="Disordered" evidence="1">
    <location>
        <begin position="118"/>
        <end position="181"/>
    </location>
</feature>
<evidence type="ECO:0000313" key="2">
    <source>
        <dbReference type="EMBL" id="EKF28342.1"/>
    </source>
</evidence>
<name>K2NHA0_TRYCR</name>
<protein>
    <submittedName>
        <fullName evidence="2">Uncharacterized protein</fullName>
    </submittedName>
</protein>
<reference evidence="2 3" key="1">
    <citation type="journal article" date="2012" name="BMC Genomics">
        <title>Comparative genomic analysis of human infective Trypanosoma cruzi lineages with the bat-restricted subspecies T. cruzi marinkellei.</title>
        <authorList>
            <person name="Franzen O."/>
            <person name="Talavera-Lopez C."/>
            <person name="Ochaya S."/>
            <person name="Butler C.E."/>
            <person name="Messenger L.A."/>
            <person name="Lewis M.D."/>
            <person name="Llewellyn M.S."/>
            <person name="Marinkelle C.J."/>
            <person name="Tyler K.M."/>
            <person name="Miles M.A."/>
            <person name="Andersson B."/>
        </authorList>
    </citation>
    <scope>NUCLEOTIDE SEQUENCE [LARGE SCALE GENOMIC DNA]</scope>
    <source>
        <strain evidence="2 3">B7</strain>
    </source>
</reference>
<keyword evidence="3" id="KW-1185">Reference proteome</keyword>
<feature type="compositionally biased region" description="Basic and acidic residues" evidence="1">
    <location>
        <begin position="85"/>
        <end position="94"/>
    </location>
</feature>